<proteinExistence type="predicted"/>
<accession>A9DPC0</accession>
<reference evidence="1 2" key="1">
    <citation type="submission" date="2007-10" db="EMBL/GenBank/DDBJ databases">
        <authorList>
            <person name="Yayanos A."/>
            <person name="Ferriera S."/>
            <person name="Johnson J."/>
            <person name="Kravitz S."/>
            <person name="Halpern A."/>
            <person name="Remington K."/>
            <person name="Beeson K."/>
            <person name="Tran B."/>
            <person name="Rogers Y.-H."/>
            <person name="Friedman R."/>
            <person name="Venter J.C."/>
        </authorList>
    </citation>
    <scope>NUCLEOTIDE SEQUENCE [LARGE SCALE GENOMIC DNA]</scope>
    <source>
        <strain evidence="1 2">KT99</strain>
    </source>
</reference>
<gene>
    <name evidence="1" type="ORF">KT99_02382</name>
</gene>
<evidence type="ECO:0000313" key="2">
    <source>
        <dbReference type="Proteomes" id="UP000005839"/>
    </source>
</evidence>
<protein>
    <submittedName>
        <fullName evidence="1">Uncharacterized protein</fullName>
    </submittedName>
</protein>
<comment type="caution">
    <text evidence="1">The sequence shown here is derived from an EMBL/GenBank/DDBJ whole genome shotgun (WGS) entry which is preliminary data.</text>
</comment>
<evidence type="ECO:0000313" key="1">
    <source>
        <dbReference type="EMBL" id="EDP98630.1"/>
    </source>
</evidence>
<feature type="non-terminal residue" evidence="1">
    <location>
        <position position="1"/>
    </location>
</feature>
<name>A9DPC0_9GAMM</name>
<organism evidence="1 2">
    <name type="scientific">Shewanella benthica KT99</name>
    <dbReference type="NCBI Taxonomy" id="314608"/>
    <lineage>
        <taxon>Bacteria</taxon>
        <taxon>Pseudomonadati</taxon>
        <taxon>Pseudomonadota</taxon>
        <taxon>Gammaproteobacteria</taxon>
        <taxon>Alteromonadales</taxon>
        <taxon>Shewanellaceae</taxon>
        <taxon>Shewanella</taxon>
    </lineage>
</organism>
<dbReference type="EMBL" id="ABIC01000099">
    <property type="protein sequence ID" value="EDP98630.1"/>
    <property type="molecule type" value="Genomic_DNA"/>
</dbReference>
<keyword evidence="2" id="KW-1185">Reference proteome</keyword>
<dbReference type="Proteomes" id="UP000005839">
    <property type="component" value="Unassembled WGS sequence"/>
</dbReference>
<dbReference type="AlphaFoldDB" id="A9DPC0"/>
<sequence>KIFTSTMVLKDNELVRGNAWVEMGTSSQS</sequence>